<feature type="chain" id="PRO_5046754516" evidence="2">
    <location>
        <begin position="20"/>
        <end position="349"/>
    </location>
</feature>
<sequence>MRLAFALLLTVCLTTSLRAEPEDVALFGAAGTEPMVLRSTTDIAIFAPVLEAWLETRPATAVRYEQWGSNALFDRSRTECHEGDFEADMVISSGVHQMVMLVNEACAQPYTSDLTLALPERLNWRDELWGITREPAVMVYDRSSVPPEEVPVTRFDLLDLLRSDPGYRGRVATYDIEASGLGYLFAFSDARQATTFGALLEGFGRAGAVATCCSVEIIRGVAEGRYRIAYNVLGSYAQGAAAADPRLGIVLPADYTLVLSRALMIPKGADRTAEAQALLDYLLGPEGRAELERQRLISPLLDTDVVAETGALSETALRPIALAPTLLVALDRQTRAGFIARWRESLGPQ</sequence>
<organism evidence="3 4">
    <name type="scientific">Litorisediminicola beolgyonensis</name>
    <dbReference type="NCBI Taxonomy" id="1173614"/>
    <lineage>
        <taxon>Bacteria</taxon>
        <taxon>Pseudomonadati</taxon>
        <taxon>Pseudomonadota</taxon>
        <taxon>Alphaproteobacteria</taxon>
        <taxon>Rhodobacterales</taxon>
        <taxon>Paracoccaceae</taxon>
        <taxon>Litorisediminicola</taxon>
    </lineage>
</organism>
<proteinExistence type="predicted"/>
<keyword evidence="4" id="KW-1185">Reference proteome</keyword>
<accession>A0ABW3ZHW8</accession>
<dbReference type="SUPFAM" id="SSF53850">
    <property type="entry name" value="Periplasmic binding protein-like II"/>
    <property type="match status" value="1"/>
</dbReference>
<dbReference type="PANTHER" id="PTHR30006">
    <property type="entry name" value="THIAMINE-BINDING PERIPLASMIC PROTEIN-RELATED"/>
    <property type="match status" value="1"/>
</dbReference>
<keyword evidence="1 2" id="KW-0732">Signal</keyword>
<evidence type="ECO:0000256" key="1">
    <source>
        <dbReference type="ARBA" id="ARBA00022729"/>
    </source>
</evidence>
<reference evidence="4" key="1">
    <citation type="journal article" date="2019" name="Int. J. Syst. Evol. Microbiol.">
        <title>The Global Catalogue of Microorganisms (GCM) 10K type strain sequencing project: providing services to taxonomists for standard genome sequencing and annotation.</title>
        <authorList>
            <consortium name="The Broad Institute Genomics Platform"/>
            <consortium name="The Broad Institute Genome Sequencing Center for Infectious Disease"/>
            <person name="Wu L."/>
            <person name="Ma J."/>
        </authorList>
    </citation>
    <scope>NUCLEOTIDE SEQUENCE [LARGE SCALE GENOMIC DNA]</scope>
    <source>
        <strain evidence="4">CCUG 62953</strain>
    </source>
</reference>
<protein>
    <submittedName>
        <fullName evidence="3">ABC transporter substrate-binding protein</fullName>
    </submittedName>
</protein>
<comment type="caution">
    <text evidence="3">The sequence shown here is derived from an EMBL/GenBank/DDBJ whole genome shotgun (WGS) entry which is preliminary data.</text>
</comment>
<dbReference type="Gene3D" id="3.40.190.10">
    <property type="entry name" value="Periplasmic binding protein-like II"/>
    <property type="match status" value="2"/>
</dbReference>
<dbReference type="Proteomes" id="UP001597135">
    <property type="component" value="Unassembled WGS sequence"/>
</dbReference>
<dbReference type="RefSeq" id="WP_386803021.1">
    <property type="nucleotide sequence ID" value="NZ_JBHTMU010000014.1"/>
</dbReference>
<dbReference type="EMBL" id="JBHTMU010000014">
    <property type="protein sequence ID" value="MFD1342709.1"/>
    <property type="molecule type" value="Genomic_DNA"/>
</dbReference>
<dbReference type="Pfam" id="PF13343">
    <property type="entry name" value="SBP_bac_6"/>
    <property type="match status" value="1"/>
</dbReference>
<dbReference type="PANTHER" id="PTHR30006:SF25">
    <property type="entry name" value="PHOSPHOGLYCERATE TRANSPORT REGULATORY PROTEIN PGTC"/>
    <property type="match status" value="1"/>
</dbReference>
<evidence type="ECO:0000313" key="4">
    <source>
        <dbReference type="Proteomes" id="UP001597135"/>
    </source>
</evidence>
<name>A0ABW3ZHW8_9RHOB</name>
<gene>
    <name evidence="3" type="ORF">ACFQ4E_09790</name>
</gene>
<evidence type="ECO:0000256" key="2">
    <source>
        <dbReference type="SAM" id="SignalP"/>
    </source>
</evidence>
<feature type="signal peptide" evidence="2">
    <location>
        <begin position="1"/>
        <end position="19"/>
    </location>
</feature>
<evidence type="ECO:0000313" key="3">
    <source>
        <dbReference type="EMBL" id="MFD1342709.1"/>
    </source>
</evidence>